<feature type="transmembrane region" description="Helical" evidence="1">
    <location>
        <begin position="200"/>
        <end position="221"/>
    </location>
</feature>
<feature type="transmembrane region" description="Helical" evidence="1">
    <location>
        <begin position="144"/>
        <end position="162"/>
    </location>
</feature>
<dbReference type="Gene3D" id="1.25.40.10">
    <property type="entry name" value="Tetratricopeptide repeat domain"/>
    <property type="match status" value="1"/>
</dbReference>
<keyword evidence="1" id="KW-0472">Membrane</keyword>
<sequence>MKNQTYALEPRLVVSWNKHWKNTVIYFDGQEIATIPKRKELRKGKYFTVNQTSELHIKLIRILGFQYLQILLDGKPIPGSPTDPNIVLPKAYQTLFLIGKIHLLLYGIPYIFLLICLISFGSYFDMIWAYSRPDLNSRELINDSWFMIPGIFVFLIIPFFLLGQWIKKQSKIAVFLGIAVILYNIIFTIFVASVNLQMILGARSIFLSLVLSINLSFYLYFYSLWNSGLKRVIPAFRAIDSLKNDSENQTLSFFDIESNSPIKIKSLTEENLETQEEDLSLSDFEDDFILKTDLPGFPVIEQPENYSSDQISEDIIPELETYKPKFEVKNLVKNQPDIAIDSNILNKMKQLNPQGFAIYEQAQAELNSEKLFQAGEAYDHSYSSFWGDGIFAGQYDRHFFEQLGISAKNLGAEQAQESAKRIMAHARESLMISCQCYMQALSLNPDHYWANLKLATALTAALQINASLSYWKQALKLNESDTSRALFADSMGFDYRSIAAKEVIYRLGLGGSSQNLSPNFIQKQELARKLLRSNGYLIQKIPELSRR</sequence>
<evidence type="ECO:0000256" key="1">
    <source>
        <dbReference type="SAM" id="Phobius"/>
    </source>
</evidence>
<dbReference type="EMBL" id="LO018304">
    <property type="protein sequence ID" value="CUM58891.1"/>
    <property type="molecule type" value="Genomic_DNA"/>
</dbReference>
<dbReference type="InterPro" id="IPR011990">
    <property type="entry name" value="TPR-like_helical_dom_sf"/>
</dbReference>
<keyword evidence="1" id="KW-0812">Transmembrane</keyword>
<dbReference type="AlphaFoldDB" id="A0A1J1JBX0"/>
<gene>
    <name evidence="2" type="ORF">PLAM_0924</name>
</gene>
<feature type="transmembrane region" description="Helical" evidence="1">
    <location>
        <begin position="174"/>
        <end position="194"/>
    </location>
</feature>
<protein>
    <submittedName>
        <fullName evidence="2">Uncharacterized protein</fullName>
    </submittedName>
</protein>
<proteinExistence type="predicted"/>
<reference evidence="2" key="1">
    <citation type="submission" date="2015-09" db="EMBL/GenBank/DDBJ databases">
        <authorList>
            <person name="Jackson K.R."/>
            <person name="Lunt B.L."/>
            <person name="Fisher J.N.B."/>
            <person name="Gardner A.V."/>
            <person name="Bailey M.E."/>
            <person name="Deus L.M."/>
            <person name="Earl A.S."/>
            <person name="Gibby P.D."/>
            <person name="Hartmann K.A."/>
            <person name="Liu J.E."/>
            <person name="Manci A.M."/>
            <person name="Nielsen D.A."/>
            <person name="Solomon M.B."/>
            <person name="Breakwell D.P."/>
            <person name="Burnett S.H."/>
            <person name="Grose J.H."/>
        </authorList>
    </citation>
    <scope>NUCLEOTIDE SEQUENCE</scope>
    <source>
        <strain evidence="2">7805</strain>
    </source>
</reference>
<name>A0A1J1JBX0_PLAAG</name>
<feature type="transmembrane region" description="Helical" evidence="1">
    <location>
        <begin position="103"/>
        <end position="124"/>
    </location>
</feature>
<dbReference type="SUPFAM" id="SSF48452">
    <property type="entry name" value="TPR-like"/>
    <property type="match status" value="1"/>
</dbReference>
<keyword evidence="1" id="KW-1133">Transmembrane helix</keyword>
<dbReference type="RefSeq" id="WP_254034755.1">
    <property type="nucleotide sequence ID" value="NZ_LR882950.1"/>
</dbReference>
<organism evidence="2">
    <name type="scientific">Planktothrix agardhii</name>
    <name type="common">Oscillatoria agardhii</name>
    <dbReference type="NCBI Taxonomy" id="1160"/>
    <lineage>
        <taxon>Bacteria</taxon>
        <taxon>Bacillati</taxon>
        <taxon>Cyanobacteriota</taxon>
        <taxon>Cyanophyceae</taxon>
        <taxon>Oscillatoriophycideae</taxon>
        <taxon>Oscillatoriales</taxon>
        <taxon>Microcoleaceae</taxon>
        <taxon>Planktothrix</taxon>
    </lineage>
</organism>
<evidence type="ECO:0000313" key="2">
    <source>
        <dbReference type="EMBL" id="CUM58891.1"/>
    </source>
</evidence>
<accession>A0A1J1JBX0</accession>